<feature type="region of interest" description="Disordered" evidence="1">
    <location>
        <begin position="788"/>
        <end position="867"/>
    </location>
</feature>
<dbReference type="Proteomes" id="UP000008065">
    <property type="component" value="Unassembled WGS sequence"/>
</dbReference>
<proteinExistence type="predicted"/>
<gene>
    <name evidence="2" type="ORF">NEUTE1DRAFT_86163</name>
</gene>
<feature type="compositionally biased region" description="Acidic residues" evidence="1">
    <location>
        <begin position="478"/>
        <end position="493"/>
    </location>
</feature>
<evidence type="ECO:0000313" key="3">
    <source>
        <dbReference type="Proteomes" id="UP000008065"/>
    </source>
</evidence>
<dbReference type="RefSeq" id="XP_009853451.1">
    <property type="nucleotide sequence ID" value="XM_009855149.1"/>
</dbReference>
<feature type="compositionally biased region" description="Low complexity" evidence="1">
    <location>
        <begin position="1074"/>
        <end position="1090"/>
    </location>
</feature>
<dbReference type="EMBL" id="GL891306">
    <property type="protein sequence ID" value="EGO55650.1"/>
    <property type="molecule type" value="Genomic_DNA"/>
</dbReference>
<protein>
    <submittedName>
        <fullName evidence="2">Uncharacterized protein</fullName>
    </submittedName>
</protein>
<feature type="region of interest" description="Disordered" evidence="1">
    <location>
        <begin position="731"/>
        <end position="751"/>
    </location>
</feature>
<feature type="compositionally biased region" description="Low complexity" evidence="1">
    <location>
        <begin position="906"/>
        <end position="925"/>
    </location>
</feature>
<feature type="region of interest" description="Disordered" evidence="1">
    <location>
        <begin position="609"/>
        <end position="631"/>
    </location>
</feature>
<dbReference type="AlphaFoldDB" id="F8MUG8"/>
<dbReference type="GeneID" id="20830908"/>
<feature type="region of interest" description="Disordered" evidence="1">
    <location>
        <begin position="1"/>
        <end position="200"/>
    </location>
</feature>
<feature type="compositionally biased region" description="Low complexity" evidence="1">
    <location>
        <begin position="323"/>
        <end position="337"/>
    </location>
</feature>
<evidence type="ECO:0000313" key="2">
    <source>
        <dbReference type="EMBL" id="EGO55650.1"/>
    </source>
</evidence>
<reference evidence="3" key="1">
    <citation type="journal article" date="2011" name="Genetics">
        <title>Massive changes in genome architecture accompany the transition to self-fertility in the filamentous fungus Neurospora tetrasperma.</title>
        <authorList>
            <person name="Ellison C.E."/>
            <person name="Stajich J.E."/>
            <person name="Jacobson D.J."/>
            <person name="Natvig D.O."/>
            <person name="Lapidus A."/>
            <person name="Foster B."/>
            <person name="Aerts A."/>
            <person name="Riley R."/>
            <person name="Lindquist E.A."/>
            <person name="Grigoriev I.V."/>
            <person name="Taylor J.W."/>
        </authorList>
    </citation>
    <scope>NUCLEOTIDE SEQUENCE [LARGE SCALE GENOMIC DNA]</scope>
    <source>
        <strain evidence="3">FGSC 2508 / P0657</strain>
    </source>
</reference>
<feature type="compositionally biased region" description="Low complexity" evidence="1">
    <location>
        <begin position="1"/>
        <end position="28"/>
    </location>
</feature>
<accession>F8MUG8</accession>
<feature type="region of interest" description="Disordered" evidence="1">
    <location>
        <begin position="903"/>
        <end position="1147"/>
    </location>
</feature>
<feature type="compositionally biased region" description="Low complexity" evidence="1">
    <location>
        <begin position="976"/>
        <end position="997"/>
    </location>
</feature>
<feature type="compositionally biased region" description="Low complexity" evidence="1">
    <location>
        <begin position="138"/>
        <end position="172"/>
    </location>
</feature>
<keyword evidence="3" id="KW-1185">Reference proteome</keyword>
<dbReference type="OrthoDB" id="4587085at2759"/>
<sequence>MSSSRSSSSSSFPSSSSASSSPLASRSRSTPDDGTSGRPRSRIPVPVRLRARARAGTTRTRPGQLVASSSPSGGFLASVPEELLGDGNIVEGAGSGRGASSGASLPDEWHETTNAALDSFFEADDEEDQEQHLEEVVSGLSPSSSLQTSMQGPATALAPTQQQEQLPQQRRGPSGHQQPARGLGHRRQAAVSSCARVGDSSSFGVRVNTEEGVRGTMRTHARVADELKSAKVADDKATDDGPRVKVAPAATVEVPYASRAKTAPTGGLVARESAADDKVVSGELRRAVSSVATPPGSQLDSRPGPVRIRTTTAGRQIFGADAAVGTRSRSSTTTVAGERPLEATASRPRPPPVPRLDLARLTAMSLSEKRRIKAERAQEGCSHGLNSSRTTPDLVPLSLPAVTGLSGPVVEDIPPVPPLPVNLSPSVVPAGRRAGSPLYNGRFADRPGPPLPNRPLPPILGQSVVPLGTQVQAGEVGGDVEYEGDVEESDYEDSDSRESHGGSRPRLYAPSLSTIRDSSPVPPASSVAVASSSSSAGTADRSFIASNDASFLPRGDYEYGAAQAREESPAFRGGDDTTLVADTTFVQGNQRRWGMVPHMLGEEVRLRLASSPTPSSADSERTARPATGEGQGELAEEAGFAIDNSAIVTDFDEGVPSREESPTIPGSLVEDLVDRLTTTLPPLLADLEPLPLRRAPALRRGSPAITNPRPQPQPARPALYVFPRPPMGLGLRPDRGSSTQRPGVTSLSGDGGLASSVTVGVLPRPHVAMAVSSGAGDVVRSGAISPGLASPGVSSSGAGLSRGLPRSVTQAIAPPPPMPVGSPPRGFARSVTQALPRSGGALGGNSRFGTRAVSAPRPMGAPIGDEDELDAELRQIVSRTRDGYQDQRAVLRSGLRMRTQTLGTFSPSTISGSTPDITSPPTSSGRDSGSRHLSGSSTFVGSTTSPAMMSSPTPMTPDVSSPSFASGSGGRGRGRGSSSRGSGSSARSSQPPAQAQPQPRPQPRLAVEMRERGPALVTVRDSADSGTLSNEPAEEPKSHWSSDTDDEPSTMGRMRNAFSRLKTKSRGNLRREASSSFSTSTSLSPVTTRDAPPRLPDIPPVPPLPLIPAPPIPTEDDNDAANQAISQRQKLNKKKSLANLFSKKREE</sequence>
<feature type="region of interest" description="Disordered" evidence="1">
    <location>
        <begin position="323"/>
        <end position="355"/>
    </location>
</feature>
<feature type="region of interest" description="Disordered" evidence="1">
    <location>
        <begin position="475"/>
        <end position="539"/>
    </location>
</feature>
<feature type="compositionally biased region" description="Pro residues" evidence="1">
    <location>
        <begin position="447"/>
        <end position="458"/>
    </location>
</feature>
<dbReference type="HOGENOM" id="CLU_276946_0_0_1"/>
<name>F8MUG8_NEUT8</name>
<dbReference type="KEGG" id="nte:NEUTE1DRAFT86163"/>
<feature type="compositionally biased region" description="Pro residues" evidence="1">
    <location>
        <begin position="1093"/>
        <end position="1113"/>
    </location>
</feature>
<dbReference type="VEuPathDB" id="FungiDB:NEUTE1DRAFT_86163"/>
<feature type="compositionally biased region" description="Low complexity" evidence="1">
    <location>
        <begin position="524"/>
        <end position="536"/>
    </location>
</feature>
<feature type="compositionally biased region" description="Polar residues" evidence="1">
    <location>
        <begin position="1120"/>
        <end position="1129"/>
    </location>
</feature>
<feature type="compositionally biased region" description="Polar residues" evidence="1">
    <location>
        <begin position="736"/>
        <end position="748"/>
    </location>
</feature>
<feature type="region of interest" description="Disordered" evidence="1">
    <location>
        <begin position="438"/>
        <end position="462"/>
    </location>
</feature>
<feature type="compositionally biased region" description="Low complexity" evidence="1">
    <location>
        <begin position="934"/>
        <end position="966"/>
    </location>
</feature>
<feature type="compositionally biased region" description="Pro residues" evidence="1">
    <location>
        <begin position="813"/>
        <end position="822"/>
    </location>
</feature>
<evidence type="ECO:0000256" key="1">
    <source>
        <dbReference type="SAM" id="MobiDB-lite"/>
    </source>
</evidence>
<organism evidence="2 3">
    <name type="scientific">Neurospora tetrasperma (strain FGSC 2508 / ATCC MYA-4615 / P0657)</name>
    <dbReference type="NCBI Taxonomy" id="510951"/>
    <lineage>
        <taxon>Eukaryota</taxon>
        <taxon>Fungi</taxon>
        <taxon>Dikarya</taxon>
        <taxon>Ascomycota</taxon>
        <taxon>Pezizomycotina</taxon>
        <taxon>Sordariomycetes</taxon>
        <taxon>Sordariomycetidae</taxon>
        <taxon>Sordariales</taxon>
        <taxon>Sordariaceae</taxon>
        <taxon>Neurospora</taxon>
    </lineage>
</organism>